<feature type="region of interest" description="Disordered" evidence="1">
    <location>
        <begin position="113"/>
        <end position="227"/>
    </location>
</feature>
<sequence length="408" mass="47155">MLGPSLRVIPACVRIAISYLESDNEISVDYGVTLRMVNTSSYRFLSSFLGSTGALLVGTAMGLAAEASDYNYAGSRQSQSWDRQGSTTADYATRWGRGTKPWFRERSNTARSGFNDWGNRASMDYDTPRTENVTPINRRNWQREQSTSYSDNLWPSTAERPHVPAREEHRVGEKQKTEQWISSDGQRNSWEDAGSRRRTDPWAKRSQPSFKHRNNRRSTGASWPKDAKARDFSGAYYGDTKPRWRDWSRLPISEKSSNHSTDNYQSPATQNRWTGNNSRRDSKPYMSAPDLSRHENWKRDRENSGEKKQWRAHSHTNSSQNKQQFRSNLIDNTNNTPPVNPIQQGYPEYPGYYSGYSYPSNNHMPFYSGVGGNRHWYGHYPGYNYGWLGDLYTDQNFPMLDDSPWFLF</sequence>
<feature type="compositionally biased region" description="Basic and acidic residues" evidence="1">
    <location>
        <begin position="189"/>
        <end position="203"/>
    </location>
</feature>
<feature type="compositionally biased region" description="Basic and acidic residues" evidence="1">
    <location>
        <begin position="159"/>
        <end position="177"/>
    </location>
</feature>
<gene>
    <name evidence="2" type="ORF">BECKLFY1418B_GA0070995_10518</name>
</gene>
<feature type="compositionally biased region" description="Polar residues" evidence="1">
    <location>
        <begin position="178"/>
        <end position="188"/>
    </location>
</feature>
<feature type="compositionally biased region" description="Polar residues" evidence="1">
    <location>
        <begin position="254"/>
        <end position="277"/>
    </location>
</feature>
<feature type="compositionally biased region" description="Basic and acidic residues" evidence="1">
    <location>
        <begin position="291"/>
        <end position="309"/>
    </location>
</feature>
<proteinExistence type="predicted"/>
<feature type="region of interest" description="Disordered" evidence="1">
    <location>
        <begin position="248"/>
        <end position="323"/>
    </location>
</feature>
<accession>A0A450UMY0</accession>
<reference evidence="2" key="1">
    <citation type="submission" date="2019-02" db="EMBL/GenBank/DDBJ databases">
        <authorList>
            <person name="Gruber-Vodicka R. H."/>
            <person name="Seah K. B. B."/>
        </authorList>
    </citation>
    <scope>NUCLEOTIDE SEQUENCE</scope>
    <source>
        <strain evidence="2">BECK_M7</strain>
    </source>
</reference>
<feature type="compositionally biased region" description="Polar residues" evidence="1">
    <location>
        <begin position="130"/>
        <end position="155"/>
    </location>
</feature>
<evidence type="ECO:0000256" key="1">
    <source>
        <dbReference type="SAM" id="MobiDB-lite"/>
    </source>
</evidence>
<dbReference type="AlphaFoldDB" id="A0A450UMY0"/>
<organism evidence="2">
    <name type="scientific">Candidatus Kentrum sp. LFY</name>
    <dbReference type="NCBI Taxonomy" id="2126342"/>
    <lineage>
        <taxon>Bacteria</taxon>
        <taxon>Pseudomonadati</taxon>
        <taxon>Pseudomonadota</taxon>
        <taxon>Gammaproteobacteria</taxon>
        <taxon>Candidatus Kentrum</taxon>
    </lineage>
</organism>
<evidence type="ECO:0000313" key="2">
    <source>
        <dbReference type="EMBL" id="VFJ93894.1"/>
    </source>
</evidence>
<name>A0A450UMY0_9GAMM</name>
<dbReference type="EMBL" id="CAADFF010000051">
    <property type="protein sequence ID" value="VFJ93894.1"/>
    <property type="molecule type" value="Genomic_DNA"/>
</dbReference>
<protein>
    <submittedName>
        <fullName evidence="2">Uncharacterized protein</fullName>
    </submittedName>
</protein>